<dbReference type="GO" id="GO:0045842">
    <property type="term" value="P:positive regulation of mitotic metaphase/anaphase transition"/>
    <property type="evidence" value="ECO:0007669"/>
    <property type="project" value="TreeGrafter"/>
</dbReference>
<dbReference type="Proteomes" id="UP000298138">
    <property type="component" value="Unassembled WGS sequence"/>
</dbReference>
<dbReference type="Pfam" id="PF13432">
    <property type="entry name" value="TPR_16"/>
    <property type="match status" value="1"/>
</dbReference>
<proteinExistence type="predicted"/>
<evidence type="ECO:0000256" key="6">
    <source>
        <dbReference type="ARBA" id="ARBA00023306"/>
    </source>
</evidence>
<dbReference type="SUPFAM" id="SSF81901">
    <property type="entry name" value="HCP-like"/>
    <property type="match status" value="1"/>
</dbReference>
<evidence type="ECO:0000313" key="9">
    <source>
        <dbReference type="EMBL" id="TGZ85422.1"/>
    </source>
</evidence>
<dbReference type="InterPro" id="IPR011990">
    <property type="entry name" value="TPR-like_helical_dom_sf"/>
</dbReference>
<keyword evidence="6" id="KW-0131">Cell cycle</keyword>
<keyword evidence="1" id="KW-0132">Cell division</keyword>
<dbReference type="GO" id="GO:0051301">
    <property type="term" value="P:cell division"/>
    <property type="evidence" value="ECO:0007669"/>
    <property type="project" value="UniProtKB-KW"/>
</dbReference>
<feature type="repeat" description="TPR" evidence="7">
    <location>
        <begin position="396"/>
        <end position="429"/>
    </location>
</feature>
<dbReference type="AlphaFoldDB" id="A0A4S2N7S8"/>
<accession>A0A4S2N7S8</accession>
<evidence type="ECO:0000256" key="1">
    <source>
        <dbReference type="ARBA" id="ARBA00022618"/>
    </source>
</evidence>
<feature type="repeat" description="TPR" evidence="7">
    <location>
        <begin position="328"/>
        <end position="361"/>
    </location>
</feature>
<reference evidence="9 10" key="1">
    <citation type="submission" date="2019-04" db="EMBL/GenBank/DDBJ databases">
        <title>Comparative genomics and transcriptomics to analyze fruiting body development in filamentous ascomycetes.</title>
        <authorList>
            <consortium name="DOE Joint Genome Institute"/>
            <person name="Lutkenhaus R."/>
            <person name="Traeger S."/>
            <person name="Breuer J."/>
            <person name="Kuo A."/>
            <person name="Lipzen A."/>
            <person name="Pangilinan J."/>
            <person name="Dilworth D."/>
            <person name="Sandor L."/>
            <person name="Poggeler S."/>
            <person name="Barry K."/>
            <person name="Grigoriev I.V."/>
            <person name="Nowrousian M."/>
        </authorList>
    </citation>
    <scope>NUCLEOTIDE SEQUENCE [LARGE SCALE GENOMIC DNA]</scope>
    <source>
        <strain evidence="9 10">CBS 389.68</strain>
    </source>
</reference>
<dbReference type="OrthoDB" id="10262026at2759"/>
<name>A0A4S2N7S8_9PEZI</name>
<dbReference type="InParanoid" id="A0A4S2N7S8"/>
<dbReference type="Pfam" id="PF13181">
    <property type="entry name" value="TPR_8"/>
    <property type="match status" value="3"/>
</dbReference>
<feature type="repeat" description="TPR" evidence="7">
    <location>
        <begin position="362"/>
        <end position="395"/>
    </location>
</feature>
<dbReference type="Pfam" id="PF04049">
    <property type="entry name" value="ANAPC8"/>
    <property type="match status" value="1"/>
</dbReference>
<evidence type="ECO:0000256" key="3">
    <source>
        <dbReference type="ARBA" id="ARBA00022776"/>
    </source>
</evidence>
<dbReference type="InterPro" id="IPR019734">
    <property type="entry name" value="TPR_rpt"/>
</dbReference>
<dbReference type="PROSITE" id="PS50005">
    <property type="entry name" value="TPR"/>
    <property type="match status" value="3"/>
</dbReference>
<keyword evidence="3" id="KW-0498">Mitosis</keyword>
<dbReference type="InterPro" id="IPR007192">
    <property type="entry name" value="APC8"/>
</dbReference>
<feature type="domain" description="Cdc23" evidence="8">
    <location>
        <begin position="10"/>
        <end position="267"/>
    </location>
</feature>
<evidence type="ECO:0000256" key="7">
    <source>
        <dbReference type="PROSITE-ProRule" id="PRU00339"/>
    </source>
</evidence>
<evidence type="ECO:0000259" key="8">
    <source>
        <dbReference type="Pfam" id="PF04049"/>
    </source>
</evidence>
<dbReference type="Gene3D" id="1.25.40.10">
    <property type="entry name" value="Tetratricopeptide repeat domain"/>
    <property type="match status" value="2"/>
</dbReference>
<evidence type="ECO:0000256" key="2">
    <source>
        <dbReference type="ARBA" id="ARBA00022737"/>
    </source>
</evidence>
<dbReference type="STRING" id="341454.A0A4S2N7S8"/>
<dbReference type="SMART" id="SM00028">
    <property type="entry name" value="TPR"/>
    <property type="match status" value="7"/>
</dbReference>
<sequence>MATEIPDPHELHTALQTAALRCSERCLYHSAKWAAEMLNSLPPLTLPKEQLLQAYLHPASSSASEAQLELQELSTFLLARSYFDLHEYDRCSFVLERCRSAKAHFLRLYSRYIAGEKRKDEDSEMVLGPLDGAVTGNRELQGILVELEGIFHDRGLADLTEDDSWLLFLYGVVLAKQKNEAQAREILIKSVGLYPYNWAAWQELGATLSTLADLNLILHKLPNNIMTNLFVLSTNQELYQTTDPIHQQLTDLLHLFPRSSWLQTQRALLHYHARDFEEAETIFDALTKSDPHRLDALDHYSNILYVMERRPKLAYIAQLASSTDKFRPETCCVIGNYYSLASEHEKAVMYFRRALTLDRSFLSAWTLMGHEYVEMKNTHAAIEAYRRAVDVNRKDYRAWYGLGLSYEVLEMHYYALFYFQRAAALRPYDPSMWQAMGNCYDRMDRPSDAIKAYKRALISVSPPRSTPISQSNIPTSLTTAPTAARGFDPAIMVAIGQMYEKMRQPKEAAKWMEACLLEEETNGVTPVSGRARMWLARWEFVNENWKRAAELANELCQDGMEVEEAKALVRDLRARLEGERG</sequence>
<dbReference type="EMBL" id="ML220112">
    <property type="protein sequence ID" value="TGZ85422.1"/>
    <property type="molecule type" value="Genomic_DNA"/>
</dbReference>
<keyword evidence="4" id="KW-0833">Ubl conjugation pathway</keyword>
<evidence type="ECO:0000256" key="4">
    <source>
        <dbReference type="ARBA" id="ARBA00022786"/>
    </source>
</evidence>
<dbReference type="PANTHER" id="PTHR12558">
    <property type="entry name" value="CELL DIVISION CYCLE 16,23,27"/>
    <property type="match status" value="1"/>
</dbReference>
<keyword evidence="2" id="KW-0677">Repeat</keyword>
<keyword evidence="5 7" id="KW-0802">TPR repeat</keyword>
<evidence type="ECO:0000256" key="5">
    <source>
        <dbReference type="ARBA" id="ARBA00022803"/>
    </source>
</evidence>
<dbReference type="PANTHER" id="PTHR12558:SF10">
    <property type="entry name" value="CELL DIVISION CYCLE PROTEIN 23 HOMOLOG"/>
    <property type="match status" value="1"/>
</dbReference>
<keyword evidence="10" id="KW-1185">Reference proteome</keyword>
<organism evidence="9 10">
    <name type="scientific">Ascodesmis nigricans</name>
    <dbReference type="NCBI Taxonomy" id="341454"/>
    <lineage>
        <taxon>Eukaryota</taxon>
        <taxon>Fungi</taxon>
        <taxon>Dikarya</taxon>
        <taxon>Ascomycota</taxon>
        <taxon>Pezizomycotina</taxon>
        <taxon>Pezizomycetes</taxon>
        <taxon>Pezizales</taxon>
        <taxon>Ascodesmidaceae</taxon>
        <taxon>Ascodesmis</taxon>
    </lineage>
</organism>
<dbReference type="GO" id="GO:0016567">
    <property type="term" value="P:protein ubiquitination"/>
    <property type="evidence" value="ECO:0007669"/>
    <property type="project" value="TreeGrafter"/>
</dbReference>
<dbReference type="GO" id="GO:0005680">
    <property type="term" value="C:anaphase-promoting complex"/>
    <property type="evidence" value="ECO:0007669"/>
    <property type="project" value="InterPro"/>
</dbReference>
<protein>
    <submittedName>
        <fullName evidence="9">TPR-like protein</fullName>
    </submittedName>
</protein>
<dbReference type="GO" id="GO:0031145">
    <property type="term" value="P:anaphase-promoting complex-dependent catabolic process"/>
    <property type="evidence" value="ECO:0007669"/>
    <property type="project" value="TreeGrafter"/>
</dbReference>
<evidence type="ECO:0000313" key="10">
    <source>
        <dbReference type="Proteomes" id="UP000298138"/>
    </source>
</evidence>
<dbReference type="FunCoup" id="A0A4S2N7S8">
    <property type="interactions" value="1015"/>
</dbReference>
<gene>
    <name evidence="9" type="ORF">EX30DRAFT_326502</name>
</gene>
<dbReference type="SUPFAM" id="SSF48452">
    <property type="entry name" value="TPR-like"/>
    <property type="match status" value="2"/>
</dbReference>